<reference evidence="1" key="1">
    <citation type="submission" date="2025-08" db="UniProtKB">
        <authorList>
            <consortium name="Ensembl"/>
        </authorList>
    </citation>
    <scope>IDENTIFICATION</scope>
</reference>
<protein>
    <submittedName>
        <fullName evidence="1">Uncharacterized protein</fullName>
    </submittedName>
</protein>
<proteinExistence type="predicted"/>
<accession>A0A8C6A256</accession>
<dbReference type="AlphaFoldDB" id="A0A8C6A256"/>
<keyword evidence="2" id="KW-1185">Reference proteome</keyword>
<evidence type="ECO:0000313" key="2">
    <source>
        <dbReference type="Proteomes" id="UP000694407"/>
    </source>
</evidence>
<organism evidence="1 2">
    <name type="scientific">Marmota marmota marmota</name>
    <name type="common">Alpine marmot</name>
    <dbReference type="NCBI Taxonomy" id="9994"/>
    <lineage>
        <taxon>Eukaryota</taxon>
        <taxon>Metazoa</taxon>
        <taxon>Chordata</taxon>
        <taxon>Craniata</taxon>
        <taxon>Vertebrata</taxon>
        <taxon>Euteleostomi</taxon>
        <taxon>Mammalia</taxon>
        <taxon>Eutheria</taxon>
        <taxon>Euarchontoglires</taxon>
        <taxon>Glires</taxon>
        <taxon>Rodentia</taxon>
        <taxon>Sciuromorpha</taxon>
        <taxon>Sciuridae</taxon>
        <taxon>Xerinae</taxon>
        <taxon>Marmotini</taxon>
        <taxon>Marmota</taxon>
    </lineage>
</organism>
<sequence length="96" mass="11692">MRGLAFRILELVHQFMKLILGIWQIHFINCQECRFFLKFFIKTYFCKQYYGFKGSSVLSLGRKLKSRNIDLKEKERAFNIRIVRHFYILKCFTLLS</sequence>
<dbReference type="Proteomes" id="UP000694407">
    <property type="component" value="Unplaced"/>
</dbReference>
<evidence type="ECO:0000313" key="1">
    <source>
        <dbReference type="Ensembl" id="ENSMMMP00000023429.1"/>
    </source>
</evidence>
<reference evidence="1" key="2">
    <citation type="submission" date="2025-09" db="UniProtKB">
        <authorList>
            <consortium name="Ensembl"/>
        </authorList>
    </citation>
    <scope>IDENTIFICATION</scope>
</reference>
<dbReference type="Ensembl" id="ENSMMMT00000026533.1">
    <property type="protein sequence ID" value="ENSMMMP00000023429.1"/>
    <property type="gene ID" value="ENSMMMG00000020515.1"/>
</dbReference>
<name>A0A8C6A256_MARMA</name>
<dbReference type="GeneTree" id="ENSGT00900000143685"/>